<dbReference type="EMBL" id="ASRX01000008">
    <property type="protein sequence ID" value="EYF07743.1"/>
    <property type="molecule type" value="Genomic_DNA"/>
</dbReference>
<reference evidence="2 3" key="1">
    <citation type="submission" date="2013-05" db="EMBL/GenBank/DDBJ databases">
        <title>Genome assembly of Chondromyces apiculatus DSM 436.</title>
        <authorList>
            <person name="Sharma G."/>
            <person name="Khatri I."/>
            <person name="Kaur C."/>
            <person name="Mayilraj S."/>
            <person name="Subramanian S."/>
        </authorList>
    </citation>
    <scope>NUCLEOTIDE SEQUENCE [LARGE SCALE GENOMIC DNA]</scope>
    <source>
        <strain evidence="2 3">DSM 436</strain>
    </source>
</reference>
<sequence>MLTPRNSRRLIAHASLIGALSTMTAACGGLGPGDYVGYRVATSEVKPGSDCFPGDEIPDSIKDDTTTFRNGSTFLLYVASDEEALLDTGAQVLAGTIDGDTFRFSGTNTNVEYPPGTTYYDADGDGIPDNEDPSVDPTIDTDNDGYPDYADEEVDVNNDGVDDRIREMPSGLKYTTTSSVTITMTIDGSAVDGDIATSLKNACSGATCPEDYDTSCGYSSSFKGIEVEDVDISISPATGGSNPNSP</sequence>
<evidence type="ECO:0000313" key="2">
    <source>
        <dbReference type="EMBL" id="EYF07743.1"/>
    </source>
</evidence>
<feature type="signal peptide" evidence="1">
    <location>
        <begin position="1"/>
        <end position="25"/>
    </location>
</feature>
<evidence type="ECO:0008006" key="4">
    <source>
        <dbReference type="Google" id="ProtNLM"/>
    </source>
</evidence>
<dbReference type="STRING" id="1192034.CAP_8244"/>
<evidence type="ECO:0000313" key="3">
    <source>
        <dbReference type="Proteomes" id="UP000019678"/>
    </source>
</evidence>
<feature type="chain" id="PRO_5001500264" description="Lipoprotein" evidence="1">
    <location>
        <begin position="26"/>
        <end position="246"/>
    </location>
</feature>
<dbReference type="PROSITE" id="PS51257">
    <property type="entry name" value="PROKAR_LIPOPROTEIN"/>
    <property type="match status" value="1"/>
</dbReference>
<accession>A0A017TEM2</accession>
<gene>
    <name evidence="2" type="ORF">CAP_8244</name>
</gene>
<dbReference type="AlphaFoldDB" id="A0A017TEM2"/>
<keyword evidence="1" id="KW-0732">Signal</keyword>
<dbReference type="Proteomes" id="UP000019678">
    <property type="component" value="Unassembled WGS sequence"/>
</dbReference>
<organism evidence="2 3">
    <name type="scientific">Chondromyces apiculatus DSM 436</name>
    <dbReference type="NCBI Taxonomy" id="1192034"/>
    <lineage>
        <taxon>Bacteria</taxon>
        <taxon>Pseudomonadati</taxon>
        <taxon>Myxococcota</taxon>
        <taxon>Polyangia</taxon>
        <taxon>Polyangiales</taxon>
        <taxon>Polyangiaceae</taxon>
        <taxon>Chondromyces</taxon>
    </lineage>
</organism>
<dbReference type="OrthoDB" id="9829139at2"/>
<protein>
    <recommendedName>
        <fullName evidence="4">Lipoprotein</fullName>
    </recommendedName>
</protein>
<evidence type="ECO:0000256" key="1">
    <source>
        <dbReference type="SAM" id="SignalP"/>
    </source>
</evidence>
<name>A0A017TEM2_9BACT</name>
<dbReference type="RefSeq" id="WP_044237313.1">
    <property type="nucleotide sequence ID" value="NZ_ASRX01000008.1"/>
</dbReference>
<proteinExistence type="predicted"/>
<comment type="caution">
    <text evidence="2">The sequence shown here is derived from an EMBL/GenBank/DDBJ whole genome shotgun (WGS) entry which is preliminary data.</text>
</comment>
<keyword evidence="3" id="KW-1185">Reference proteome</keyword>